<dbReference type="AlphaFoldDB" id="A0A8X6TQY4"/>
<keyword evidence="2" id="KW-0175">Coiled coil</keyword>
<dbReference type="Pfam" id="PF00620">
    <property type="entry name" value="RhoGAP"/>
    <property type="match status" value="1"/>
</dbReference>
<dbReference type="InterPro" id="IPR008936">
    <property type="entry name" value="Rho_GTPase_activation_prot"/>
</dbReference>
<proteinExistence type="inferred from homology"/>
<dbReference type="InterPro" id="IPR039102">
    <property type="entry name" value="FAM13"/>
</dbReference>
<dbReference type="Gene3D" id="1.10.555.10">
    <property type="entry name" value="Rho GTPase activation protein"/>
    <property type="match status" value="1"/>
</dbReference>
<name>A0A8X6TQY4_NEPPI</name>
<dbReference type="Proteomes" id="UP000887013">
    <property type="component" value="Unassembled WGS sequence"/>
</dbReference>
<evidence type="ECO:0000313" key="6">
    <source>
        <dbReference type="Proteomes" id="UP000887013"/>
    </source>
</evidence>
<sequence length="1018" mass="115538">MGIVKRPKTRKGSHLGTSRKMSCKKAIKTQQKRGQCCNIIVSGVCLLFLITLSEASGSMRAPFCNDSTDLCPDDKGIICPETETEREIHSLERSLVKSQGSKAAVFGISLDDLMGTSTQVVAPQIPFILSRLCRYIETHGLLFKHLFLEGDEKSVVENLKVEFTERGDAPLETINDIASAAKLLIIFFEDLPEPLIPASTQSDFIKDMEKLTLGSEDCISHLKQNVRKLPDPAYNVLKYLSRFLLRVACHEEYNGMNFDSLAVIFGPLVFRPSTKDPSVHMQLKHIVNCFMHDYHEIFEDEANSLVCENTLQSSIKVCRQLPCSSVMPVLSLSPLSVVIPSMDASSSDNNSMDNVPSLLIEGQMDVPAKENKASNSSATETKGITATRKRKERRYSGEDSQPRSSSEERPNSLLSLEKMEIIRRCNSHEEMIEDMKISGEENIVPQKTLDKGDTSHHVDTYLSHTMELVVNEKNHSPHPPNAKRREVDTTESNGELPDHWKYTPSSSSRKLVSSDMPHCRDSKQNPIAEFSDKNTMECDTTDEQVDADKEFLESKSGIPRSASCPVPKVDNEKDNSESESSSLSLSWSMLFEDSEPIRSAQPLSWSRDTQNEALLSPSVHELRNTNYYEAPLSPSAYRSYLSHRSSHLDPNVPPSPPVEQEDFAKKLVEGSGVSDSIKQLTKKIHGIKRKIRKFDEKFEVEFGYKPSHAEKSNNTEAKKLLNDLYRARKELKTLKEEAHLESVSSATSSWHANQRIHILGDTTNHFLKDIRDKSKPSIEVSLEVTLKSLSDDRKTANRPELIDDMTNDQVRDEKVAIQKALLHLESVHGKPYTKGERESIRPLYDRYRNVKKIVRSSSFPGSILKKKELCGELQPILEHETMDFPSREVRADKKIEPEKKEENAESEEEEKIVEQVITDDKKSISNSGFLTMKYDNSNFHELPLSEMIFQLQKVKSEKRHLRKILKEFETEFLRLNGRKVQKEDKAPVETVYNEYRHVKARLKLLEALISKHDQHQLM</sequence>
<organism evidence="5 6">
    <name type="scientific">Nephila pilipes</name>
    <name type="common">Giant wood spider</name>
    <name type="synonym">Nephila maculata</name>
    <dbReference type="NCBI Taxonomy" id="299642"/>
    <lineage>
        <taxon>Eukaryota</taxon>
        <taxon>Metazoa</taxon>
        <taxon>Ecdysozoa</taxon>
        <taxon>Arthropoda</taxon>
        <taxon>Chelicerata</taxon>
        <taxon>Arachnida</taxon>
        <taxon>Araneae</taxon>
        <taxon>Araneomorphae</taxon>
        <taxon>Entelegynae</taxon>
        <taxon>Araneoidea</taxon>
        <taxon>Nephilidae</taxon>
        <taxon>Nephila</taxon>
    </lineage>
</organism>
<dbReference type="SUPFAM" id="SSF48350">
    <property type="entry name" value="GTPase activation domain, GAP"/>
    <property type="match status" value="1"/>
</dbReference>
<feature type="region of interest" description="Disordered" evidence="3">
    <location>
        <begin position="368"/>
        <end position="415"/>
    </location>
</feature>
<feature type="compositionally biased region" description="Polar residues" evidence="3">
    <location>
        <begin position="373"/>
        <end position="384"/>
    </location>
</feature>
<accession>A0A8X6TQY4</accession>
<evidence type="ECO:0000313" key="5">
    <source>
        <dbReference type="EMBL" id="GFT37285.1"/>
    </source>
</evidence>
<dbReference type="InterPro" id="IPR059029">
    <property type="entry name" value="FAM13A_dom"/>
</dbReference>
<dbReference type="PROSITE" id="PS50238">
    <property type="entry name" value="RHOGAP"/>
    <property type="match status" value="1"/>
</dbReference>
<dbReference type="GO" id="GO:0007165">
    <property type="term" value="P:signal transduction"/>
    <property type="evidence" value="ECO:0007669"/>
    <property type="project" value="InterPro"/>
</dbReference>
<reference evidence="5" key="1">
    <citation type="submission" date="2020-08" db="EMBL/GenBank/DDBJ databases">
        <title>Multicomponent nature underlies the extraordinary mechanical properties of spider dragline silk.</title>
        <authorList>
            <person name="Kono N."/>
            <person name="Nakamura H."/>
            <person name="Mori M."/>
            <person name="Yoshida Y."/>
            <person name="Ohtoshi R."/>
            <person name="Malay A.D."/>
            <person name="Moran D.A.P."/>
            <person name="Tomita M."/>
            <person name="Numata K."/>
            <person name="Arakawa K."/>
        </authorList>
    </citation>
    <scope>NUCLEOTIDE SEQUENCE</scope>
</reference>
<feature type="domain" description="Rho-GAP" evidence="4">
    <location>
        <begin position="108"/>
        <end position="298"/>
    </location>
</feature>
<dbReference type="InterPro" id="IPR000198">
    <property type="entry name" value="RhoGAP_dom"/>
</dbReference>
<feature type="region of interest" description="Disordered" evidence="3">
    <location>
        <begin position="472"/>
        <end position="582"/>
    </location>
</feature>
<evidence type="ECO:0000259" key="4">
    <source>
        <dbReference type="PROSITE" id="PS50238"/>
    </source>
</evidence>
<dbReference type="PANTHER" id="PTHR15904:SF17">
    <property type="entry name" value="RHO-GAP DOMAIN-CONTAINING PROTEIN"/>
    <property type="match status" value="1"/>
</dbReference>
<dbReference type="SMART" id="SM00324">
    <property type="entry name" value="RhoGAP"/>
    <property type="match status" value="1"/>
</dbReference>
<dbReference type="EMBL" id="BMAW01014055">
    <property type="protein sequence ID" value="GFT37285.1"/>
    <property type="molecule type" value="Genomic_DNA"/>
</dbReference>
<keyword evidence="6" id="KW-1185">Reference proteome</keyword>
<dbReference type="CDD" id="cd00159">
    <property type="entry name" value="RhoGAP"/>
    <property type="match status" value="1"/>
</dbReference>
<dbReference type="OrthoDB" id="6427997at2759"/>
<protein>
    <submittedName>
        <fullName evidence="5">Protein FAM13A</fullName>
    </submittedName>
</protein>
<feature type="coiled-coil region" evidence="2">
    <location>
        <begin position="677"/>
        <end position="741"/>
    </location>
</feature>
<dbReference type="Pfam" id="PF26116">
    <property type="entry name" value="FAM13A"/>
    <property type="match status" value="1"/>
</dbReference>
<comment type="caution">
    <text evidence="5">The sequence shown here is derived from an EMBL/GenBank/DDBJ whole genome shotgun (WGS) entry which is preliminary data.</text>
</comment>
<evidence type="ECO:0000256" key="2">
    <source>
        <dbReference type="SAM" id="Coils"/>
    </source>
</evidence>
<dbReference type="PANTHER" id="PTHR15904">
    <property type="entry name" value="FAM13"/>
    <property type="match status" value="1"/>
</dbReference>
<gene>
    <name evidence="5" type="primary">FAM13A</name>
    <name evidence="5" type="ORF">NPIL_421762</name>
</gene>
<evidence type="ECO:0000256" key="3">
    <source>
        <dbReference type="SAM" id="MobiDB-lite"/>
    </source>
</evidence>
<feature type="compositionally biased region" description="Basic and acidic residues" evidence="3">
    <location>
        <begin position="394"/>
        <end position="410"/>
    </location>
</feature>
<comment type="similarity">
    <text evidence="1">Belongs to the FAM13 family.</text>
</comment>
<evidence type="ECO:0000256" key="1">
    <source>
        <dbReference type="ARBA" id="ARBA00007549"/>
    </source>
</evidence>